<dbReference type="InterPro" id="IPR000477">
    <property type="entry name" value="RT_dom"/>
</dbReference>
<dbReference type="OrthoDB" id="3261222at2759"/>
<keyword evidence="5" id="KW-0548">Nucleotidyltransferase</keyword>
<dbReference type="CDD" id="cd09276">
    <property type="entry name" value="Rnase_HI_RT_non_LTR"/>
    <property type="match status" value="1"/>
</dbReference>
<reference evidence="5 6" key="1">
    <citation type="submission" date="2013-12" db="EMBL/GenBank/DDBJ databases">
        <authorList>
            <person name="Cubeta M."/>
            <person name="Pakala S."/>
            <person name="Fedorova N."/>
            <person name="Thomas E."/>
            <person name="Dean R."/>
            <person name="Jabaji S."/>
            <person name="Neate S."/>
            <person name="Toda T."/>
            <person name="Tavantzis S."/>
            <person name="Vilgalys R."/>
            <person name="Bharathan N."/>
            <person name="Pakala S."/>
            <person name="Losada L.S."/>
            <person name="Zafar N."/>
            <person name="Nierman W."/>
        </authorList>
    </citation>
    <scope>NUCLEOTIDE SEQUENCE [LARGE SCALE GENOMIC DNA]</scope>
    <source>
        <strain evidence="5 6">123E</strain>
    </source>
</reference>
<keyword evidence="5" id="KW-0808">Transferase</keyword>
<evidence type="ECO:0000313" key="5">
    <source>
        <dbReference type="EMBL" id="KEP45725.1"/>
    </source>
</evidence>
<dbReference type="PANTHER" id="PTHR33481:SF1">
    <property type="entry name" value="ENDONUCLEASE_EXONUCLEASE_PHOSPHATASE DOMAIN-CONTAINING PROTEIN-RELATED"/>
    <property type="match status" value="1"/>
</dbReference>
<dbReference type="PROSITE" id="PS50879">
    <property type="entry name" value="RNASE_H_1"/>
    <property type="match status" value="1"/>
</dbReference>
<name>A0A074RK47_9AGAM</name>
<dbReference type="Proteomes" id="UP000027456">
    <property type="component" value="Unassembled WGS sequence"/>
</dbReference>
<feature type="domain" description="Reverse transcriptase" evidence="3">
    <location>
        <begin position="824"/>
        <end position="1102"/>
    </location>
</feature>
<comment type="caution">
    <text evidence="5">The sequence shown here is derived from an EMBL/GenBank/DDBJ whole genome shotgun (WGS) entry which is preliminary data.</text>
</comment>
<evidence type="ECO:0000313" key="6">
    <source>
        <dbReference type="Proteomes" id="UP000027456"/>
    </source>
</evidence>
<keyword evidence="1" id="KW-0677">Repeat</keyword>
<feature type="non-terminal residue" evidence="5">
    <location>
        <position position="1476"/>
    </location>
</feature>
<dbReference type="GO" id="GO:0003964">
    <property type="term" value="F:RNA-directed DNA polymerase activity"/>
    <property type="evidence" value="ECO:0007669"/>
    <property type="project" value="UniProtKB-KW"/>
</dbReference>
<evidence type="ECO:0000259" key="4">
    <source>
        <dbReference type="PROSITE" id="PS50879"/>
    </source>
</evidence>
<dbReference type="InterPro" id="IPR056884">
    <property type="entry name" value="NPHP3-like_N"/>
</dbReference>
<dbReference type="Pfam" id="PF24883">
    <property type="entry name" value="NPHP3_N"/>
    <property type="match status" value="1"/>
</dbReference>
<dbReference type="InterPro" id="IPR043502">
    <property type="entry name" value="DNA/RNA_pol_sf"/>
</dbReference>
<dbReference type="PROSITE" id="PS50878">
    <property type="entry name" value="RT_POL"/>
    <property type="match status" value="1"/>
</dbReference>
<accession>A0A074RK47</accession>
<dbReference type="InterPro" id="IPR012337">
    <property type="entry name" value="RNaseH-like_sf"/>
</dbReference>
<evidence type="ECO:0000259" key="3">
    <source>
        <dbReference type="PROSITE" id="PS50878"/>
    </source>
</evidence>
<gene>
    <name evidence="5" type="ORF">V565_246840</name>
</gene>
<sequence length="1476" mass="164212">MSADPPSSPTNHERFRQWITDVEVNPENNDPNCKFSARMFIDHDLVCDLPVINSTGALRWSGLLYRNVSPDSTVLLRLCMNTRGRPRYFNYPNFAISEVDEETGEMTLELRDAAWIVTIRQSLTLITGMLKAEQLFPDELEKFNGIEGAYSSRDSNASVKYLFKNALSFANLAVQTLPESTAKVSFLIYMKAWGAQLGNTLQAILRGLTGIGDIVDIAGQASSAMLAAAMNRSQESIQGILTLLEDVSVYIFNQLATNDLAPVRPEDEGINDSFDVEAYLDRLKELQTAFHASWSPMAATPVDHDDMLEDGHSDTPQEGPNPYDMLRLLRPLDPNGYNPRQACMDGTREVILTRIVTWTQNRESAEGLMWISGQAGMGKTSVATSLCQRLDGMRVLAGSFFCQRDSLDTSDPLRLINNLVHEIAMKCPAYAQEVAQAIRANRRLCNSHLDVRYNWLIKKPLERLQSLPMRVNLVIVIDALDECGDCESREQILDHLHEMAQLVPWLKVIITARPVGDIQDYFAQKCPREPIIQLQDYDATANIRAYIEGQVAQLAENEHWPSDSIDQLCTMSGGPNFKKTNWPLFRQALEGKLAELPGLRRINSQEEIDKRVEDLMKEIYEAVRASTPDLKLCAWSKRWWSPELGAHRTLSRTLSARSYRARHDREDPVHEEYRLQRNRYSQAIKDAKRKHWEAFLEELDEDSMWTAARYLSMEPTDGGRTRVPSLKHALPNGTCISVSGNDAKSRVLMEAFFPPAPPAPVGQTPTSTHPPPVEDLPELQTSDIRRVVYAMKPHKASGPDGLPACVYIHSIDLIDKHLLPIFRASLRLGIYPAAWRESRTVVLRKPGKPDYGLAKAYRPIALLNVISKVLSSCVANRLNSLAEEHGWLPDHHFGGRPGHTTTDALHLITKSIKDAWATKKVASALFLDVKGAFPHAYPPRLAENMKNLGVPAHYVNWMLAKLSGRSTCLSFDDYTSDPLPIDNGIDQGCPLSVIFYLFYNSPLVKVPRSNNELCIAYIDDITFVTWGHTFEDNHRTLTEMMSREGGALDWSDSHNSTFELDKTACIDFAPPATSKNLDRPPLTIRDEVITPVKSHTLLGVTLDQTLNWRKQCDKALAKGMSWAGQLNRLARMSYGTPMKTARRLYLSIAVPRFSYAADIWYSLVTQGPGGRRSGSAGFADRLARIQSTAARAILGAMRSTPVTSLDAHLDLLPMYILMNEACQRAAVRLAATPTDHPLRKAVIKCAIGRKRHQPPLQRILHFAGVKPSDLEQWPFNRNPLPSTPPEPFQDRQGAAATAWADKAHLLVFADAAVSRAGVAAAAILWGDGDRELRTGVRLGEPGSFSSLDAEVASILLAAHLVTTIQQDTIVDDVTIYSDSQAAISCINHHAKGASRNLIRETRKAIRTARKGSGGTLINLVWSPGHMGIPGNEAADAEASRVASGHTHPPHLIPHFLVDFHPATNPTTLIQSMKTEN</sequence>
<dbReference type="GO" id="GO:0003676">
    <property type="term" value="F:nucleic acid binding"/>
    <property type="evidence" value="ECO:0007669"/>
    <property type="project" value="InterPro"/>
</dbReference>
<dbReference type="HOGENOM" id="CLU_249953_0_0_1"/>
<dbReference type="Pfam" id="PF00078">
    <property type="entry name" value="RVT_1"/>
    <property type="match status" value="1"/>
</dbReference>
<feature type="region of interest" description="Disordered" evidence="2">
    <location>
        <begin position="757"/>
        <end position="777"/>
    </location>
</feature>
<keyword evidence="5" id="KW-0695">RNA-directed DNA polymerase</keyword>
<dbReference type="EMBL" id="AZST01001549">
    <property type="protein sequence ID" value="KEP45725.1"/>
    <property type="molecule type" value="Genomic_DNA"/>
</dbReference>
<dbReference type="Pfam" id="PF00075">
    <property type="entry name" value="RNase_H"/>
    <property type="match status" value="1"/>
</dbReference>
<dbReference type="InterPro" id="IPR027417">
    <property type="entry name" value="P-loop_NTPase"/>
</dbReference>
<dbReference type="GO" id="GO:0004523">
    <property type="term" value="F:RNA-DNA hybrid ribonuclease activity"/>
    <property type="evidence" value="ECO:0007669"/>
    <property type="project" value="InterPro"/>
</dbReference>
<evidence type="ECO:0000256" key="1">
    <source>
        <dbReference type="ARBA" id="ARBA00022737"/>
    </source>
</evidence>
<evidence type="ECO:0000256" key="2">
    <source>
        <dbReference type="SAM" id="MobiDB-lite"/>
    </source>
</evidence>
<dbReference type="Gene3D" id="3.30.420.10">
    <property type="entry name" value="Ribonuclease H-like superfamily/Ribonuclease H"/>
    <property type="match status" value="1"/>
</dbReference>
<organism evidence="5 6">
    <name type="scientific">Rhizoctonia solani 123E</name>
    <dbReference type="NCBI Taxonomy" id="1423351"/>
    <lineage>
        <taxon>Eukaryota</taxon>
        <taxon>Fungi</taxon>
        <taxon>Dikarya</taxon>
        <taxon>Basidiomycota</taxon>
        <taxon>Agaricomycotina</taxon>
        <taxon>Agaricomycetes</taxon>
        <taxon>Cantharellales</taxon>
        <taxon>Ceratobasidiaceae</taxon>
        <taxon>Rhizoctonia</taxon>
    </lineage>
</organism>
<dbReference type="SUPFAM" id="SSF56672">
    <property type="entry name" value="DNA/RNA polymerases"/>
    <property type="match status" value="1"/>
</dbReference>
<keyword evidence="6" id="KW-1185">Reference proteome</keyword>
<proteinExistence type="predicted"/>
<dbReference type="SUPFAM" id="SSF53098">
    <property type="entry name" value="Ribonuclease H-like"/>
    <property type="match status" value="1"/>
</dbReference>
<dbReference type="InterPro" id="IPR036397">
    <property type="entry name" value="RNaseH_sf"/>
</dbReference>
<dbReference type="InterPro" id="IPR002156">
    <property type="entry name" value="RNaseH_domain"/>
</dbReference>
<dbReference type="SUPFAM" id="SSF52540">
    <property type="entry name" value="P-loop containing nucleoside triphosphate hydrolases"/>
    <property type="match status" value="1"/>
</dbReference>
<protein>
    <submittedName>
        <fullName evidence="5">Putative reverse transcriptase from transposon X-element protein</fullName>
    </submittedName>
</protein>
<feature type="domain" description="RNase H type-1" evidence="4">
    <location>
        <begin position="1301"/>
        <end position="1443"/>
    </location>
</feature>
<dbReference type="Gene3D" id="3.40.50.300">
    <property type="entry name" value="P-loop containing nucleotide triphosphate hydrolases"/>
    <property type="match status" value="1"/>
</dbReference>
<dbReference type="CDD" id="cd01650">
    <property type="entry name" value="RT_nLTR_like"/>
    <property type="match status" value="1"/>
</dbReference>
<dbReference type="PANTHER" id="PTHR33481">
    <property type="entry name" value="REVERSE TRANSCRIPTASE"/>
    <property type="match status" value="1"/>
</dbReference>
<dbReference type="STRING" id="1423351.A0A074RK47"/>